<dbReference type="EMBL" id="JBBPBN010000015">
    <property type="protein sequence ID" value="KAK9024180.1"/>
    <property type="molecule type" value="Genomic_DNA"/>
</dbReference>
<dbReference type="Gene3D" id="1.10.10.10">
    <property type="entry name" value="Winged helix-like DNA-binding domain superfamily/Winged helix DNA-binding domain"/>
    <property type="match status" value="1"/>
</dbReference>
<sequence length="77" mass="8725">MSKDIGEGGTLFVNEKLRSKFYEARTGAVAAQKESEPEKQESRQRVEEGRKPHIEAAIVRVMKSRRVLDHNNISSRG</sequence>
<accession>A0ABR2SG05</accession>
<proteinExistence type="predicted"/>
<protein>
    <submittedName>
        <fullName evidence="2">Uncharacterized protein</fullName>
    </submittedName>
</protein>
<name>A0ABR2SG05_9ROSI</name>
<evidence type="ECO:0000313" key="2">
    <source>
        <dbReference type="EMBL" id="KAK9024180.1"/>
    </source>
</evidence>
<feature type="compositionally biased region" description="Basic and acidic residues" evidence="1">
    <location>
        <begin position="33"/>
        <end position="52"/>
    </location>
</feature>
<gene>
    <name evidence="2" type="ORF">V6N11_004357</name>
</gene>
<dbReference type="InterPro" id="IPR036388">
    <property type="entry name" value="WH-like_DNA-bd_sf"/>
</dbReference>
<dbReference type="SUPFAM" id="SSF46785">
    <property type="entry name" value="Winged helix' DNA-binding domain"/>
    <property type="match status" value="1"/>
</dbReference>
<reference evidence="2 3" key="1">
    <citation type="journal article" date="2024" name="G3 (Bethesda)">
        <title>Genome assembly of Hibiscus sabdariffa L. provides insights into metabolisms of medicinal natural products.</title>
        <authorList>
            <person name="Kim T."/>
        </authorList>
    </citation>
    <scope>NUCLEOTIDE SEQUENCE [LARGE SCALE GENOMIC DNA]</scope>
    <source>
        <strain evidence="2">TK-2024</strain>
        <tissue evidence="2">Old leaves</tissue>
    </source>
</reference>
<organism evidence="2 3">
    <name type="scientific">Hibiscus sabdariffa</name>
    <name type="common">roselle</name>
    <dbReference type="NCBI Taxonomy" id="183260"/>
    <lineage>
        <taxon>Eukaryota</taxon>
        <taxon>Viridiplantae</taxon>
        <taxon>Streptophyta</taxon>
        <taxon>Embryophyta</taxon>
        <taxon>Tracheophyta</taxon>
        <taxon>Spermatophyta</taxon>
        <taxon>Magnoliopsida</taxon>
        <taxon>eudicotyledons</taxon>
        <taxon>Gunneridae</taxon>
        <taxon>Pentapetalae</taxon>
        <taxon>rosids</taxon>
        <taxon>malvids</taxon>
        <taxon>Malvales</taxon>
        <taxon>Malvaceae</taxon>
        <taxon>Malvoideae</taxon>
        <taxon>Hibiscus</taxon>
    </lineage>
</organism>
<evidence type="ECO:0000313" key="3">
    <source>
        <dbReference type="Proteomes" id="UP001396334"/>
    </source>
</evidence>
<evidence type="ECO:0000256" key="1">
    <source>
        <dbReference type="SAM" id="MobiDB-lite"/>
    </source>
</evidence>
<dbReference type="PANTHER" id="PTHR11932">
    <property type="entry name" value="CULLIN"/>
    <property type="match status" value="1"/>
</dbReference>
<dbReference type="InterPro" id="IPR036390">
    <property type="entry name" value="WH_DNA-bd_sf"/>
</dbReference>
<keyword evidence="3" id="KW-1185">Reference proteome</keyword>
<dbReference type="InterPro" id="IPR045093">
    <property type="entry name" value="Cullin"/>
</dbReference>
<feature type="region of interest" description="Disordered" evidence="1">
    <location>
        <begin position="27"/>
        <end position="52"/>
    </location>
</feature>
<dbReference type="Proteomes" id="UP001396334">
    <property type="component" value="Unassembled WGS sequence"/>
</dbReference>
<comment type="caution">
    <text evidence="2">The sequence shown here is derived from an EMBL/GenBank/DDBJ whole genome shotgun (WGS) entry which is preliminary data.</text>
</comment>